<proteinExistence type="predicted"/>
<gene>
    <name evidence="1" type="ORF">J5474_17545</name>
</gene>
<organism evidence="1 2">
    <name type="scientific">Sagittula salina</name>
    <dbReference type="NCBI Taxonomy" id="2820268"/>
    <lineage>
        <taxon>Bacteria</taxon>
        <taxon>Pseudomonadati</taxon>
        <taxon>Pseudomonadota</taxon>
        <taxon>Alphaproteobacteria</taxon>
        <taxon>Rhodobacterales</taxon>
        <taxon>Roseobacteraceae</taxon>
        <taxon>Sagittula</taxon>
    </lineage>
</organism>
<name>A0A940MSL5_9RHOB</name>
<dbReference type="Proteomes" id="UP000675940">
    <property type="component" value="Unassembled WGS sequence"/>
</dbReference>
<sequence length="222" mass="24211">MTMLEALARKKAHRLLGRVREGPDTGLGGKNRPQEDLMTSSVFGEMKLLADADRHAALTIVLGDGFAEAVGPYTGGAVEIELWPQLEGEGDRRYIEPDVVVTCNGVTVVVEVKWHAQLSDRQIEQQVCAARRRGHSVEAAVLLGEAKAPEVAEGLVLHGRTWREVSADIQRRKDSCPGALGLWSDRLGLALQNTDMGHVFAGMNVPMARVPNLTFEPLWSVV</sequence>
<dbReference type="RefSeq" id="WP_209362485.1">
    <property type="nucleotide sequence ID" value="NZ_JAGISH010000011.1"/>
</dbReference>
<comment type="caution">
    <text evidence="1">The sequence shown here is derived from an EMBL/GenBank/DDBJ whole genome shotgun (WGS) entry which is preliminary data.</text>
</comment>
<dbReference type="AlphaFoldDB" id="A0A940MSL5"/>
<protein>
    <submittedName>
        <fullName evidence="1">Uncharacterized protein</fullName>
    </submittedName>
</protein>
<keyword evidence="2" id="KW-1185">Reference proteome</keyword>
<reference evidence="1" key="1">
    <citation type="submission" date="2021-03" db="EMBL/GenBank/DDBJ databases">
        <title>Sagittula salina sp. nov. strain M10.9X isolated from the marine waste.</title>
        <authorList>
            <person name="Satari L."/>
            <person name="Molina-Menor E."/>
            <person name="Vidal-Verdu A."/>
            <person name="Pascual J."/>
            <person name="Pereto J."/>
            <person name="Porcar M."/>
        </authorList>
    </citation>
    <scope>NUCLEOTIDE SEQUENCE</scope>
    <source>
        <strain evidence="1">M10.9X</strain>
    </source>
</reference>
<evidence type="ECO:0000313" key="2">
    <source>
        <dbReference type="Proteomes" id="UP000675940"/>
    </source>
</evidence>
<dbReference type="EMBL" id="JAGISH010000011">
    <property type="protein sequence ID" value="MBP0484282.1"/>
    <property type="molecule type" value="Genomic_DNA"/>
</dbReference>
<accession>A0A940MSL5</accession>
<evidence type="ECO:0000313" key="1">
    <source>
        <dbReference type="EMBL" id="MBP0484282.1"/>
    </source>
</evidence>